<dbReference type="EC" id="2.1.3.15" evidence="10"/>
<evidence type="ECO:0000256" key="1">
    <source>
        <dbReference type="ARBA" id="ARBA00004956"/>
    </source>
</evidence>
<dbReference type="GO" id="GO:0003989">
    <property type="term" value="F:acetyl-CoA carboxylase activity"/>
    <property type="evidence" value="ECO:0007669"/>
    <property type="project" value="InterPro"/>
</dbReference>
<dbReference type="PRINTS" id="PR01069">
    <property type="entry name" value="ACCCTRFRASEA"/>
</dbReference>
<keyword evidence="7 10" id="KW-0443">Lipid metabolism</keyword>
<sequence length="314" mass="35291">MYYLDFENEIKEFDGLLAELRESPVVDMLKVEVLEKKRQERLQQIYGNLTPWQITQVARHPERPGFLDYTQGMFHDFLEFHGDRYFGDDGAIVTGWAMLGDEKVMLIGQEKGFDIDSRLKRNFGMPNPEGYRKALRAAKLAQKFRKPIITFVDTPGAYPGIGAEERGQGEAIARNLMEFFGIKVPIISVIIGEGGSGGALGIAVADKVLLLENSIYSVISPESCASILWHDSSKSTQAAEALCYTASHLKKFGIVDGVIQEPLGGAQRSHEETMNTLSKHLLDDLEVLKKKSIPKLLQSRYDRFRKFGVFEEKV</sequence>
<organism evidence="12 13">
    <name type="scientific">Brevinema andersonii</name>
    <dbReference type="NCBI Taxonomy" id="34097"/>
    <lineage>
        <taxon>Bacteria</taxon>
        <taxon>Pseudomonadati</taxon>
        <taxon>Spirochaetota</taxon>
        <taxon>Spirochaetia</taxon>
        <taxon>Brevinematales</taxon>
        <taxon>Brevinemataceae</taxon>
        <taxon>Brevinema</taxon>
    </lineage>
</organism>
<evidence type="ECO:0000256" key="2">
    <source>
        <dbReference type="ARBA" id="ARBA00022516"/>
    </source>
</evidence>
<keyword evidence="4 10" id="KW-0547">Nucleotide-binding</keyword>
<accession>A0A1I1EAK0</accession>
<reference evidence="13" key="1">
    <citation type="submission" date="2016-10" db="EMBL/GenBank/DDBJ databases">
        <authorList>
            <person name="Varghese N."/>
            <person name="Submissions S."/>
        </authorList>
    </citation>
    <scope>NUCLEOTIDE SEQUENCE [LARGE SCALE GENOMIC DNA]</scope>
    <source>
        <strain evidence="13">ATCC 43811</strain>
    </source>
</reference>
<evidence type="ECO:0000256" key="4">
    <source>
        <dbReference type="ARBA" id="ARBA00022741"/>
    </source>
</evidence>
<dbReference type="PANTHER" id="PTHR42853:SF3">
    <property type="entry name" value="ACETYL-COENZYME A CARBOXYLASE CARBOXYL TRANSFERASE SUBUNIT ALPHA, CHLOROPLASTIC"/>
    <property type="match status" value="1"/>
</dbReference>
<dbReference type="InterPro" id="IPR011763">
    <property type="entry name" value="COA_CT_C"/>
</dbReference>
<keyword evidence="10" id="KW-0963">Cytoplasm</keyword>
<dbReference type="SUPFAM" id="SSF52096">
    <property type="entry name" value="ClpP/crotonase"/>
    <property type="match status" value="1"/>
</dbReference>
<evidence type="ECO:0000313" key="12">
    <source>
        <dbReference type="EMBL" id="SFB84121.1"/>
    </source>
</evidence>
<dbReference type="UniPathway" id="UPA00655">
    <property type="reaction ID" value="UER00711"/>
</dbReference>
<proteinExistence type="inferred from homology"/>
<dbReference type="GO" id="GO:0006633">
    <property type="term" value="P:fatty acid biosynthetic process"/>
    <property type="evidence" value="ECO:0007669"/>
    <property type="project" value="UniProtKB-KW"/>
</dbReference>
<dbReference type="InterPro" id="IPR001095">
    <property type="entry name" value="Acetyl_CoA_COase_a_su"/>
</dbReference>
<dbReference type="STRING" id="34097.SAMN02745150_01027"/>
<dbReference type="GO" id="GO:0009317">
    <property type="term" value="C:acetyl-CoA carboxylase complex"/>
    <property type="evidence" value="ECO:0007669"/>
    <property type="project" value="InterPro"/>
</dbReference>
<dbReference type="RefSeq" id="WP_092319301.1">
    <property type="nucleotide sequence ID" value="NZ_FOKY01000010.1"/>
</dbReference>
<dbReference type="Proteomes" id="UP000240042">
    <property type="component" value="Unassembled WGS sequence"/>
</dbReference>
<gene>
    <name evidence="10" type="primary">accA</name>
    <name evidence="12" type="ORF">SAMN02745150_01027</name>
</gene>
<dbReference type="NCBIfam" id="NF041504">
    <property type="entry name" value="AccA_sub"/>
    <property type="match status" value="1"/>
</dbReference>
<comment type="pathway">
    <text evidence="1 10">Lipid metabolism; malonyl-CoA biosynthesis; malonyl-CoA from acetyl-CoA: step 1/1.</text>
</comment>
<evidence type="ECO:0000256" key="8">
    <source>
        <dbReference type="ARBA" id="ARBA00023160"/>
    </source>
</evidence>
<dbReference type="GO" id="GO:0016743">
    <property type="term" value="F:carboxyl- or carbamoyltransferase activity"/>
    <property type="evidence" value="ECO:0007669"/>
    <property type="project" value="UniProtKB-UniRule"/>
</dbReference>
<keyword evidence="8 10" id="KW-0275">Fatty acid biosynthesis</keyword>
<dbReference type="InterPro" id="IPR029045">
    <property type="entry name" value="ClpP/crotonase-like_dom_sf"/>
</dbReference>
<feature type="domain" description="CoA carboxyltransferase C-terminal" evidence="11">
    <location>
        <begin position="33"/>
        <end position="287"/>
    </location>
</feature>
<evidence type="ECO:0000256" key="5">
    <source>
        <dbReference type="ARBA" id="ARBA00022832"/>
    </source>
</evidence>
<protein>
    <recommendedName>
        <fullName evidence="10">Acetyl-coenzyme A carboxylase carboxyl transferase subunit alpha</fullName>
        <shortName evidence="10">ACCase subunit alpha</shortName>
        <shortName evidence="10">Acetyl-CoA carboxylase carboxyltransferase subunit alpha</shortName>
        <ecNumber evidence="10">2.1.3.15</ecNumber>
    </recommendedName>
</protein>
<evidence type="ECO:0000256" key="10">
    <source>
        <dbReference type="HAMAP-Rule" id="MF_00823"/>
    </source>
</evidence>
<dbReference type="EMBL" id="FOKY01000010">
    <property type="protein sequence ID" value="SFB84121.1"/>
    <property type="molecule type" value="Genomic_DNA"/>
</dbReference>
<comment type="similarity">
    <text evidence="10">Belongs to the AccA family.</text>
</comment>
<keyword evidence="3 10" id="KW-0808">Transferase</keyword>
<keyword evidence="2 10" id="KW-0444">Lipid biosynthesis</keyword>
<dbReference type="PANTHER" id="PTHR42853">
    <property type="entry name" value="ACETYL-COENZYME A CARBOXYLASE CARBOXYL TRANSFERASE SUBUNIT ALPHA"/>
    <property type="match status" value="1"/>
</dbReference>
<keyword evidence="5 10" id="KW-0276">Fatty acid metabolism</keyword>
<evidence type="ECO:0000256" key="6">
    <source>
        <dbReference type="ARBA" id="ARBA00022840"/>
    </source>
</evidence>
<comment type="subcellular location">
    <subcellularLocation>
        <location evidence="10">Cytoplasm</location>
    </subcellularLocation>
</comment>
<dbReference type="Pfam" id="PF03255">
    <property type="entry name" value="ACCA"/>
    <property type="match status" value="1"/>
</dbReference>
<dbReference type="HAMAP" id="MF_00823">
    <property type="entry name" value="AcetylCoA_CT_alpha"/>
    <property type="match status" value="1"/>
</dbReference>
<dbReference type="GO" id="GO:2001295">
    <property type="term" value="P:malonyl-CoA biosynthetic process"/>
    <property type="evidence" value="ECO:0007669"/>
    <property type="project" value="UniProtKB-UniRule"/>
</dbReference>
<dbReference type="NCBIfam" id="TIGR00513">
    <property type="entry name" value="accA"/>
    <property type="match status" value="1"/>
</dbReference>
<evidence type="ECO:0000256" key="9">
    <source>
        <dbReference type="ARBA" id="ARBA00049152"/>
    </source>
</evidence>
<dbReference type="PROSITE" id="PS50989">
    <property type="entry name" value="COA_CT_CTER"/>
    <property type="match status" value="1"/>
</dbReference>
<keyword evidence="6 10" id="KW-0067">ATP-binding</keyword>
<dbReference type="GO" id="GO:0005524">
    <property type="term" value="F:ATP binding"/>
    <property type="evidence" value="ECO:0007669"/>
    <property type="project" value="UniProtKB-KW"/>
</dbReference>
<evidence type="ECO:0000259" key="11">
    <source>
        <dbReference type="PROSITE" id="PS50989"/>
    </source>
</evidence>
<name>A0A1I1EAK0_BREAD</name>
<comment type="function">
    <text evidence="10">Component of the acetyl coenzyme A carboxylase (ACC) complex. First, biotin carboxylase catalyzes the carboxylation of biotin on its carrier protein (BCCP) and then the CO(2) group is transferred by the carboxyltransferase to acetyl-CoA to form malonyl-CoA.</text>
</comment>
<dbReference type="NCBIfam" id="NF004344">
    <property type="entry name" value="PRK05724.1"/>
    <property type="match status" value="1"/>
</dbReference>
<dbReference type="AlphaFoldDB" id="A0A1I1EAK0"/>
<dbReference type="Gene3D" id="3.90.226.10">
    <property type="entry name" value="2-enoyl-CoA Hydratase, Chain A, domain 1"/>
    <property type="match status" value="1"/>
</dbReference>
<evidence type="ECO:0000256" key="7">
    <source>
        <dbReference type="ARBA" id="ARBA00023098"/>
    </source>
</evidence>
<keyword evidence="13" id="KW-1185">Reference proteome</keyword>
<dbReference type="OrthoDB" id="9803706at2"/>
<comment type="subunit">
    <text evidence="10">Acetyl-CoA carboxylase is a heterohexamer composed of biotin carboxyl carrier protein (AccB), biotin carboxylase (AccC) and two subunits each of ACCase subunit alpha (AccA) and ACCase subunit beta (AccD).</text>
</comment>
<comment type="catalytic activity">
    <reaction evidence="9 10">
        <text>N(6)-carboxybiotinyl-L-lysyl-[protein] + acetyl-CoA = N(6)-biotinyl-L-lysyl-[protein] + malonyl-CoA</text>
        <dbReference type="Rhea" id="RHEA:54728"/>
        <dbReference type="Rhea" id="RHEA-COMP:10505"/>
        <dbReference type="Rhea" id="RHEA-COMP:10506"/>
        <dbReference type="ChEBI" id="CHEBI:57288"/>
        <dbReference type="ChEBI" id="CHEBI:57384"/>
        <dbReference type="ChEBI" id="CHEBI:83144"/>
        <dbReference type="ChEBI" id="CHEBI:83145"/>
        <dbReference type="EC" id="2.1.3.15"/>
    </reaction>
</comment>
<evidence type="ECO:0000313" key="13">
    <source>
        <dbReference type="Proteomes" id="UP000240042"/>
    </source>
</evidence>
<evidence type="ECO:0000256" key="3">
    <source>
        <dbReference type="ARBA" id="ARBA00022679"/>
    </source>
</evidence>